<sequence length="101" mass="11803">MPGYTFLVLSLSIDPILAPLRPRFLKAIFRFTFTYIHVISRVRWVRGERLGSDNLINRPGKEATKRCVWLYIRQAIPQYPHTGKRNDSPYELSVAQDLISR</sequence>
<dbReference type="Proteomes" id="UP000235672">
    <property type="component" value="Unassembled WGS sequence"/>
</dbReference>
<organism evidence="1 2">
    <name type="scientific">Hyaloscypha hepaticicola</name>
    <dbReference type="NCBI Taxonomy" id="2082293"/>
    <lineage>
        <taxon>Eukaryota</taxon>
        <taxon>Fungi</taxon>
        <taxon>Dikarya</taxon>
        <taxon>Ascomycota</taxon>
        <taxon>Pezizomycotina</taxon>
        <taxon>Leotiomycetes</taxon>
        <taxon>Helotiales</taxon>
        <taxon>Hyaloscyphaceae</taxon>
        <taxon>Hyaloscypha</taxon>
    </lineage>
</organism>
<dbReference type="EMBL" id="KZ613489">
    <property type="protein sequence ID" value="PMD19520.1"/>
    <property type="molecule type" value="Genomic_DNA"/>
</dbReference>
<evidence type="ECO:0000313" key="1">
    <source>
        <dbReference type="EMBL" id="PMD19520.1"/>
    </source>
</evidence>
<accession>A0A2J6PZP8</accession>
<protein>
    <submittedName>
        <fullName evidence="1">Uncharacterized protein</fullName>
    </submittedName>
</protein>
<evidence type="ECO:0000313" key="2">
    <source>
        <dbReference type="Proteomes" id="UP000235672"/>
    </source>
</evidence>
<dbReference type="AlphaFoldDB" id="A0A2J6PZP8"/>
<name>A0A2J6PZP8_9HELO</name>
<proteinExistence type="predicted"/>
<gene>
    <name evidence="1" type="ORF">NA56DRAFT_203670</name>
</gene>
<reference evidence="1 2" key="1">
    <citation type="submission" date="2016-05" db="EMBL/GenBank/DDBJ databases">
        <title>A degradative enzymes factory behind the ericoid mycorrhizal symbiosis.</title>
        <authorList>
            <consortium name="DOE Joint Genome Institute"/>
            <person name="Martino E."/>
            <person name="Morin E."/>
            <person name="Grelet G."/>
            <person name="Kuo A."/>
            <person name="Kohler A."/>
            <person name="Daghino S."/>
            <person name="Barry K."/>
            <person name="Choi C."/>
            <person name="Cichocki N."/>
            <person name="Clum A."/>
            <person name="Copeland A."/>
            <person name="Hainaut M."/>
            <person name="Haridas S."/>
            <person name="Labutti K."/>
            <person name="Lindquist E."/>
            <person name="Lipzen A."/>
            <person name="Khouja H.-R."/>
            <person name="Murat C."/>
            <person name="Ohm R."/>
            <person name="Olson A."/>
            <person name="Spatafora J."/>
            <person name="Veneault-Fourrey C."/>
            <person name="Henrissat B."/>
            <person name="Grigoriev I."/>
            <person name="Martin F."/>
            <person name="Perotto S."/>
        </authorList>
    </citation>
    <scope>NUCLEOTIDE SEQUENCE [LARGE SCALE GENOMIC DNA]</scope>
    <source>
        <strain evidence="1 2">UAMH 7357</strain>
    </source>
</reference>
<keyword evidence="2" id="KW-1185">Reference proteome</keyword>